<evidence type="ECO:0000256" key="12">
    <source>
        <dbReference type="ARBA" id="ARBA00023180"/>
    </source>
</evidence>
<dbReference type="Pfam" id="PF13927">
    <property type="entry name" value="Ig_3"/>
    <property type="match status" value="1"/>
</dbReference>
<dbReference type="SUPFAM" id="SSF48726">
    <property type="entry name" value="Immunoglobulin"/>
    <property type="match status" value="3"/>
</dbReference>
<feature type="domain" description="Ig-like" evidence="19">
    <location>
        <begin position="225"/>
        <end position="305"/>
    </location>
</feature>
<keyword evidence="12" id="KW-0325">Glycoprotein</keyword>
<dbReference type="InterPro" id="IPR013098">
    <property type="entry name" value="Ig_I-set"/>
</dbReference>
<feature type="domain" description="Ig-like" evidence="19">
    <location>
        <begin position="130"/>
        <end position="211"/>
    </location>
</feature>
<dbReference type="InterPro" id="IPR003961">
    <property type="entry name" value="FN3_dom"/>
</dbReference>
<dbReference type="EC" id="3.1.3.48" evidence="3"/>
<keyword evidence="5 16" id="KW-0732">Signal</keyword>
<feature type="domain" description="Fibronectin type-III" evidence="20">
    <location>
        <begin position="516"/>
        <end position="607"/>
    </location>
</feature>
<evidence type="ECO:0000256" key="16">
    <source>
        <dbReference type="SAM" id="SignalP"/>
    </source>
</evidence>
<evidence type="ECO:0000256" key="9">
    <source>
        <dbReference type="ARBA" id="ARBA00022989"/>
    </source>
</evidence>
<dbReference type="PROSITE" id="PS50853">
    <property type="entry name" value="FN3"/>
    <property type="match status" value="9"/>
</dbReference>
<keyword evidence="7" id="KW-0378">Hydrolase</keyword>
<dbReference type="CDD" id="cd00063">
    <property type="entry name" value="FN3"/>
    <property type="match status" value="9"/>
</dbReference>
<feature type="region of interest" description="Disordered" evidence="14">
    <location>
        <begin position="401"/>
        <end position="424"/>
    </location>
</feature>
<feature type="domain" description="Tyrosine specific protein phosphatases" evidence="18">
    <location>
        <begin position="1651"/>
        <end position="1722"/>
    </location>
</feature>
<dbReference type="InterPro" id="IPR013783">
    <property type="entry name" value="Ig-like_fold"/>
</dbReference>
<dbReference type="SUPFAM" id="SSF52799">
    <property type="entry name" value="(Phosphotyrosine protein) phosphatases II"/>
    <property type="match status" value="2"/>
</dbReference>
<feature type="domain" description="Fibronectin type-III" evidence="20">
    <location>
        <begin position="418"/>
        <end position="512"/>
    </location>
</feature>
<feature type="domain" description="Tyrosine-protein phosphatase" evidence="17">
    <location>
        <begin position="1763"/>
        <end position="2022"/>
    </location>
</feature>
<evidence type="ECO:0000256" key="6">
    <source>
        <dbReference type="ARBA" id="ARBA00022737"/>
    </source>
</evidence>
<evidence type="ECO:0000256" key="15">
    <source>
        <dbReference type="SAM" id="Phobius"/>
    </source>
</evidence>
<organism evidence="21 22">
    <name type="scientific">Limulus polyphemus</name>
    <name type="common">Atlantic horseshoe crab</name>
    <dbReference type="NCBI Taxonomy" id="6850"/>
    <lineage>
        <taxon>Eukaryota</taxon>
        <taxon>Metazoa</taxon>
        <taxon>Ecdysozoa</taxon>
        <taxon>Arthropoda</taxon>
        <taxon>Chelicerata</taxon>
        <taxon>Merostomata</taxon>
        <taxon>Xiphosura</taxon>
        <taxon>Limulidae</taxon>
        <taxon>Limulus</taxon>
    </lineage>
</organism>
<evidence type="ECO:0000259" key="20">
    <source>
        <dbReference type="PROSITE" id="PS50853"/>
    </source>
</evidence>
<keyword evidence="4 15" id="KW-0812">Transmembrane</keyword>
<dbReference type="PROSITE" id="PS50055">
    <property type="entry name" value="TYR_PHOSPHATASE_PTP"/>
    <property type="match status" value="2"/>
</dbReference>
<dbReference type="InterPro" id="IPR007110">
    <property type="entry name" value="Ig-like_dom"/>
</dbReference>
<dbReference type="InterPro" id="IPR003598">
    <property type="entry name" value="Ig_sub2"/>
</dbReference>
<dbReference type="Proteomes" id="UP000694941">
    <property type="component" value="Unplaced"/>
</dbReference>
<dbReference type="InterPro" id="IPR050713">
    <property type="entry name" value="RTP_Phos/Ushers"/>
</dbReference>
<reference evidence="22 23" key="1">
    <citation type="submission" date="2025-05" db="UniProtKB">
        <authorList>
            <consortium name="RefSeq"/>
        </authorList>
    </citation>
    <scope>IDENTIFICATION</scope>
    <source>
        <tissue evidence="22 23">Muscle</tissue>
    </source>
</reference>
<dbReference type="InterPro" id="IPR000242">
    <property type="entry name" value="PTP_cat"/>
</dbReference>
<dbReference type="PANTHER" id="PTHR46957:SF6">
    <property type="entry name" value="PROTEIN-TYROSINE-PHOSPHATASE"/>
    <property type="match status" value="1"/>
</dbReference>
<accession>A0ABM1SWC8</accession>
<dbReference type="Pfam" id="PF07679">
    <property type="entry name" value="I-set"/>
    <property type="match status" value="2"/>
</dbReference>
<evidence type="ECO:0000259" key="17">
    <source>
        <dbReference type="PROSITE" id="PS50055"/>
    </source>
</evidence>
<feature type="signal peptide" evidence="16">
    <location>
        <begin position="1"/>
        <end position="25"/>
    </location>
</feature>
<feature type="domain" description="Fibronectin type-III" evidence="20">
    <location>
        <begin position="1012"/>
        <end position="1106"/>
    </location>
</feature>
<evidence type="ECO:0000256" key="1">
    <source>
        <dbReference type="ARBA" id="ARBA00004479"/>
    </source>
</evidence>
<sequence length="2031" mass="228742">MLPSSIGEFYLFAFLMYLVALPTSADDPPRIEMSPRDQTVISGSVASFICTAFGNPKPVIEWRKDNRRITTQRYAVHDMPNGSVLRIEPVRPERDNSIYECVAENGVGEPVKAAAELRVLSEDDIPVGFPQFTMQPTMQGVEKGRTTNLYCQAEGNPSPSVYWLKDMVPVNLADPRLSIVQGTYLQISEAKEEDQGTYQCVAENSMGSAFSNLASLYVKVRRVPPYFSIPPEPVYEVMPGSSLNLTCVAVGSPMPYVKWRKGTVDLTPDHSLPVGKNVLQLKNIRKSANYTCVAASKLGNIETVTGVLVQALPRPPTNLRISDVTARSIRLSWSYDIGAENIKYYIIHYKPKQANQEYSELSGIVTTFYTVSDLLPYTEYEFYVIAANVIGRGSPSTPAMVTTGETMEPPGTSKPGSAPRNVQARPLSSSTVVIQWDPPKEPNGQVTGYKVYFTTQPNLPTTNWDTQNVDSSTLTTVSDMTPQTIYTIRVQAFTSRGPGPLSAPVQVKTQQGVPSQPSNLVAKSTSSTTVQLQWSHPEHSGESIIGYELYWNDTFTQQEYHRTIPAINSYTLSNLYPDTLYHIWVAAKSKRGEGAATPPVNVKTDQYLPGAPPQHIHGSAVSSRSLRITWLPPPVDQQNGQITYYKIKYLKASTSNDPKKARQIQTGPDERSFIIDGLEKWTKYYIWVLAGTVVGDGPLSAPLIVQTDEDVPGEPRNVKVDPVNSTSLQVQWKPPANKDRNGLIRGYQIHIQEKDKNNNFVGEPIRYDVANEEAESYNVTGLQPDTTYTVQVAAVTRKGDGTRSHPKIAKTRGGVPSKPELNVRVVSESPQLKVEVSWAPPKYIYGDLLGYRLRYRRKDDLHTEEKVINLHDQNTIIDSLARGAKYEFRLAGRNSLGLGQEASVPLETPEGVPTAPPQNITHYLQSPTTLVIRWSPPLSQYSNGRIIQYGILFHKASQDASEKKNVTTTRCVFSSLDENTKYVFRVQAYTSVGPGPWSSHLVVDTQGDGPSAPTNVQAMATSDQSLEVWWDEVPYFPDILGYQVLYTQTAVADLDLWRRKKVPLTWSAELTALDSHATYSIRVAAYTKPERLGHLSEVITVTIVPTDVPAQLRAHGVTTHSMILSWRHPQKLNPIKYKISFGAHKEFHDSQRVLQTLTIPVQTILIEPNITEYKIDDLMPFTTYQVNITAIPPEESYRPPAKISVTTARAAPKPMVKPDTVGVQNQQEIILILPQASEEFGLISHYFLVVVPADKAREDPDTYIIEELNDTYPDKLAPYVAAKFLPRDMPEKFHLGDGKVYNGYLNKPLQHNQKYRIFMRAVVDTPQKNLYTSSPMSDTLSLDLILSGQPALSGASGGDMANKVDSSIEDSDVVWVVIPIIVCLIFVLCIAVFIIIKRRFPKLHRRRQLSKASVGETANKLLVNSADREFTTHPTDPVELRRLNYQTPAMINHPPIPVTELANHIERLKANDNQKFSQEYESVEPGQQFTWENSNLEVNKPKNRYANVIAYDHSRVVLQTIDGISGTDYINANYCDGYRKQNAYIATQGPLSETVGDFWRMVWEQRSATIVMMTKLEERTRIKCDQYWPLRGTEKYGVMNISLADIQELATYCIRTFIIQKMGYPEKREVRQFQFTAWPDHGVPEHPTPFLTFLQRIRALNPPEAGPVVVHCSAGVGRTGCYIVIDSMLERLRYENTVDIYGHVTCLRAQRNYMVQTEDQYIFIHDAVLDAVLSGNTEVPAQNLYSHIQELMEIVPGENCSGMELEFKRLSTVRSQPNRFVSANLPINKFKNRLMNILPYEATRVCLQPIRGVDGSDYINASFIDGYKYRNAYIATQGPLPETTEDFWRMLWEHNSNIIVILTKLKEVGRERCHQYWPSEKSQRYLYFVVDPITEYNMPQYILREFKVTDARDGQSRTIRQFHFTEWPEQGVPKSGEGFIDFIGQVHKTKEQFGQEGPITVHCSAGVGRTGVFISLSIVLERMQDEGVVDIFQTVRTLRTQRPGMVQTEDQYRFCYSAALEYLGSFDHYTN</sequence>
<evidence type="ECO:0000256" key="3">
    <source>
        <dbReference type="ARBA" id="ARBA00013064"/>
    </source>
</evidence>
<dbReference type="SMART" id="SM00408">
    <property type="entry name" value="IGc2"/>
    <property type="match status" value="3"/>
</dbReference>
<dbReference type="Pfam" id="PF00102">
    <property type="entry name" value="Y_phosphatase"/>
    <property type="match status" value="2"/>
</dbReference>
<dbReference type="Gene3D" id="2.60.40.10">
    <property type="entry name" value="Immunoglobulins"/>
    <property type="match status" value="12"/>
</dbReference>
<feature type="domain" description="Fibronectin type-III" evidence="20">
    <location>
        <begin position="315"/>
        <end position="406"/>
    </location>
</feature>
<evidence type="ECO:0000256" key="8">
    <source>
        <dbReference type="ARBA" id="ARBA00022912"/>
    </source>
</evidence>
<dbReference type="GeneID" id="106464497"/>
<keyword evidence="8" id="KW-0904">Protein phosphatase</keyword>
<dbReference type="PANTHER" id="PTHR46957">
    <property type="entry name" value="CYTOKINE RECEPTOR"/>
    <property type="match status" value="1"/>
</dbReference>
<dbReference type="SMART" id="SM00409">
    <property type="entry name" value="IG"/>
    <property type="match status" value="3"/>
</dbReference>
<keyword evidence="11" id="KW-0675">Receptor</keyword>
<name>A0ABM1SWC8_LIMPO</name>
<feature type="chain" id="PRO_5045023193" description="protein-tyrosine-phosphatase" evidence="16">
    <location>
        <begin position="26"/>
        <end position="2031"/>
    </location>
</feature>
<keyword evidence="9 15" id="KW-1133">Transmembrane helix</keyword>
<dbReference type="InterPro" id="IPR036116">
    <property type="entry name" value="FN3_sf"/>
</dbReference>
<evidence type="ECO:0000259" key="19">
    <source>
        <dbReference type="PROSITE" id="PS50835"/>
    </source>
</evidence>
<protein>
    <recommendedName>
        <fullName evidence="3">protein-tyrosine-phosphatase</fullName>
        <ecNumber evidence="3">3.1.3.48</ecNumber>
    </recommendedName>
</protein>
<dbReference type="InterPro" id="IPR029021">
    <property type="entry name" value="Prot-tyrosine_phosphatase-like"/>
</dbReference>
<evidence type="ECO:0000256" key="13">
    <source>
        <dbReference type="ARBA" id="ARBA00051722"/>
    </source>
</evidence>
<keyword evidence="10 15" id="KW-0472">Membrane</keyword>
<dbReference type="SMART" id="SM00404">
    <property type="entry name" value="PTPc_motif"/>
    <property type="match status" value="2"/>
</dbReference>
<feature type="domain" description="Fibronectin type-III" evidence="20">
    <location>
        <begin position="612"/>
        <end position="710"/>
    </location>
</feature>
<dbReference type="SMART" id="SM00194">
    <property type="entry name" value="PTPc"/>
    <property type="match status" value="2"/>
</dbReference>
<dbReference type="InterPro" id="IPR036179">
    <property type="entry name" value="Ig-like_dom_sf"/>
</dbReference>
<evidence type="ECO:0000256" key="4">
    <source>
        <dbReference type="ARBA" id="ARBA00022692"/>
    </source>
</evidence>
<dbReference type="InterPro" id="IPR003599">
    <property type="entry name" value="Ig_sub"/>
</dbReference>
<dbReference type="InterPro" id="IPR003595">
    <property type="entry name" value="Tyr_Pase_cat"/>
</dbReference>
<dbReference type="Pfam" id="PF23144">
    <property type="entry name" value="Fn3_PTPRU"/>
    <property type="match status" value="1"/>
</dbReference>
<feature type="domain" description="Ig-like" evidence="19">
    <location>
        <begin position="29"/>
        <end position="118"/>
    </location>
</feature>
<dbReference type="PROSITE" id="PS50835">
    <property type="entry name" value="IG_LIKE"/>
    <property type="match status" value="3"/>
</dbReference>
<dbReference type="Pfam" id="PF00041">
    <property type="entry name" value="fn3"/>
    <property type="match status" value="9"/>
</dbReference>
<dbReference type="InterPro" id="IPR057598">
    <property type="entry name" value="Fn3_PTPRU"/>
</dbReference>
<evidence type="ECO:0000256" key="7">
    <source>
        <dbReference type="ARBA" id="ARBA00022801"/>
    </source>
</evidence>
<evidence type="ECO:0000256" key="10">
    <source>
        <dbReference type="ARBA" id="ARBA00023136"/>
    </source>
</evidence>
<dbReference type="CDD" id="cd14553">
    <property type="entry name" value="R-PTPc-LAR-1"/>
    <property type="match status" value="1"/>
</dbReference>
<evidence type="ECO:0000256" key="5">
    <source>
        <dbReference type="ARBA" id="ARBA00022729"/>
    </source>
</evidence>
<evidence type="ECO:0000313" key="23">
    <source>
        <dbReference type="RefSeq" id="XP_022247935.1"/>
    </source>
</evidence>
<dbReference type="PRINTS" id="PR00700">
    <property type="entry name" value="PRTYPHPHTASE"/>
</dbReference>
<proteinExistence type="inferred from homology"/>
<feature type="domain" description="Tyrosine specific protein phosphatases" evidence="18">
    <location>
        <begin position="1940"/>
        <end position="2013"/>
    </location>
</feature>
<feature type="domain" description="Fibronectin type-III" evidence="20">
    <location>
        <begin position="916"/>
        <end position="1008"/>
    </location>
</feature>
<comment type="similarity">
    <text evidence="2">Belongs to the protein-tyrosine phosphatase family. Receptor class 2A subfamily.</text>
</comment>
<keyword evidence="21" id="KW-1185">Reference proteome</keyword>
<dbReference type="PROSITE" id="PS00383">
    <property type="entry name" value="TYR_PHOSPHATASE_1"/>
    <property type="match status" value="2"/>
</dbReference>
<dbReference type="SMART" id="SM00060">
    <property type="entry name" value="FN3"/>
    <property type="match status" value="9"/>
</dbReference>
<feature type="domain" description="Fibronectin type-III" evidence="20">
    <location>
        <begin position="714"/>
        <end position="814"/>
    </location>
</feature>
<dbReference type="Gene3D" id="3.90.190.10">
    <property type="entry name" value="Protein tyrosine phosphatase superfamily"/>
    <property type="match status" value="2"/>
</dbReference>
<evidence type="ECO:0000259" key="18">
    <source>
        <dbReference type="PROSITE" id="PS50056"/>
    </source>
</evidence>
<evidence type="ECO:0000256" key="14">
    <source>
        <dbReference type="SAM" id="MobiDB-lite"/>
    </source>
</evidence>
<evidence type="ECO:0000256" key="11">
    <source>
        <dbReference type="ARBA" id="ARBA00023170"/>
    </source>
</evidence>
<dbReference type="SUPFAM" id="SSF49265">
    <property type="entry name" value="Fibronectin type III"/>
    <property type="match status" value="5"/>
</dbReference>
<dbReference type="RefSeq" id="XP_022247934.1">
    <property type="nucleotide sequence ID" value="XM_022392226.1"/>
</dbReference>
<dbReference type="RefSeq" id="XP_022247935.1">
    <property type="nucleotide sequence ID" value="XM_022392227.1"/>
</dbReference>
<dbReference type="InterPro" id="IPR000387">
    <property type="entry name" value="Tyr_Pase_dom"/>
</dbReference>
<feature type="domain" description="Fibronectin type-III" evidence="20">
    <location>
        <begin position="1108"/>
        <end position="1210"/>
    </location>
</feature>
<keyword evidence="6" id="KW-0677">Repeat</keyword>
<feature type="transmembrane region" description="Helical" evidence="15">
    <location>
        <begin position="1373"/>
        <end position="1396"/>
    </location>
</feature>
<evidence type="ECO:0000256" key="2">
    <source>
        <dbReference type="ARBA" id="ARBA00010504"/>
    </source>
</evidence>
<evidence type="ECO:0000313" key="22">
    <source>
        <dbReference type="RefSeq" id="XP_022247934.1"/>
    </source>
</evidence>
<dbReference type="PROSITE" id="PS50056">
    <property type="entry name" value="TYR_PHOSPHATASE_2"/>
    <property type="match status" value="2"/>
</dbReference>
<evidence type="ECO:0000313" key="21">
    <source>
        <dbReference type="Proteomes" id="UP000694941"/>
    </source>
</evidence>
<dbReference type="PRINTS" id="PR00014">
    <property type="entry name" value="FNTYPEIII"/>
</dbReference>
<comment type="catalytic activity">
    <reaction evidence="13">
        <text>O-phospho-L-tyrosyl-[protein] + H2O = L-tyrosyl-[protein] + phosphate</text>
        <dbReference type="Rhea" id="RHEA:10684"/>
        <dbReference type="Rhea" id="RHEA-COMP:10136"/>
        <dbReference type="Rhea" id="RHEA-COMP:20101"/>
        <dbReference type="ChEBI" id="CHEBI:15377"/>
        <dbReference type="ChEBI" id="CHEBI:43474"/>
        <dbReference type="ChEBI" id="CHEBI:46858"/>
        <dbReference type="ChEBI" id="CHEBI:61978"/>
        <dbReference type="EC" id="3.1.3.48"/>
    </reaction>
</comment>
<dbReference type="InterPro" id="IPR016130">
    <property type="entry name" value="Tyr_Pase_AS"/>
</dbReference>
<feature type="domain" description="Fibronectin type-III" evidence="20">
    <location>
        <begin position="819"/>
        <end position="911"/>
    </location>
</feature>
<gene>
    <name evidence="22 23" type="primary">LOC106464497</name>
</gene>
<comment type="subcellular location">
    <subcellularLocation>
        <location evidence="1">Membrane</location>
        <topology evidence="1">Single-pass type I membrane protein</topology>
    </subcellularLocation>
</comment>
<feature type="domain" description="Tyrosine-protein phosphatase" evidence="17">
    <location>
        <begin position="1476"/>
        <end position="1731"/>
    </location>
</feature>